<feature type="region of interest" description="Disordered" evidence="2">
    <location>
        <begin position="114"/>
        <end position="141"/>
    </location>
</feature>
<dbReference type="AlphaFoldDB" id="A0A1Y2BIL5"/>
<protein>
    <recommendedName>
        <fullName evidence="3">C2H2-type domain-containing protein</fullName>
    </recommendedName>
</protein>
<accession>A0A1Y2BIL5</accession>
<feature type="region of interest" description="Disordered" evidence="2">
    <location>
        <begin position="477"/>
        <end position="648"/>
    </location>
</feature>
<dbReference type="Proteomes" id="UP000193986">
    <property type="component" value="Unassembled WGS sequence"/>
</dbReference>
<dbReference type="PROSITE" id="PS50157">
    <property type="entry name" value="ZINC_FINGER_C2H2_2"/>
    <property type="match status" value="1"/>
</dbReference>
<evidence type="ECO:0000313" key="5">
    <source>
        <dbReference type="Proteomes" id="UP000193986"/>
    </source>
</evidence>
<proteinExistence type="predicted"/>
<keyword evidence="1" id="KW-0862">Zinc</keyword>
<feature type="compositionally biased region" description="Gly residues" evidence="2">
    <location>
        <begin position="615"/>
        <end position="639"/>
    </location>
</feature>
<dbReference type="InterPro" id="IPR013087">
    <property type="entry name" value="Znf_C2H2_type"/>
</dbReference>
<feature type="region of interest" description="Disordered" evidence="2">
    <location>
        <begin position="298"/>
        <end position="328"/>
    </location>
</feature>
<evidence type="ECO:0000256" key="2">
    <source>
        <dbReference type="SAM" id="MobiDB-lite"/>
    </source>
</evidence>
<dbReference type="SMART" id="SM00355">
    <property type="entry name" value="ZnF_C2H2"/>
    <property type="match status" value="2"/>
</dbReference>
<dbReference type="STRING" id="71784.A0A1Y2BIL5"/>
<keyword evidence="5" id="KW-1185">Reference proteome</keyword>
<feature type="compositionally biased region" description="Acidic residues" evidence="2">
    <location>
        <begin position="543"/>
        <end position="556"/>
    </location>
</feature>
<keyword evidence="1" id="KW-0479">Metal-binding</keyword>
<reference evidence="4 5" key="1">
    <citation type="submission" date="2016-07" db="EMBL/GenBank/DDBJ databases">
        <title>Pervasive Adenine N6-methylation of Active Genes in Fungi.</title>
        <authorList>
            <consortium name="DOE Joint Genome Institute"/>
            <person name="Mondo S.J."/>
            <person name="Dannebaum R.O."/>
            <person name="Kuo R.C."/>
            <person name="Labutti K."/>
            <person name="Haridas S."/>
            <person name="Kuo A."/>
            <person name="Salamov A."/>
            <person name="Ahrendt S.R."/>
            <person name="Lipzen A."/>
            <person name="Sullivan W."/>
            <person name="Andreopoulos W.B."/>
            <person name="Clum A."/>
            <person name="Lindquist E."/>
            <person name="Daum C."/>
            <person name="Ramamoorthy G.K."/>
            <person name="Gryganskyi A."/>
            <person name="Culley D."/>
            <person name="Magnuson J.K."/>
            <person name="James T.Y."/>
            <person name="O'Malley M.A."/>
            <person name="Stajich J.E."/>
            <person name="Spatafora J.W."/>
            <person name="Visel A."/>
            <person name="Grigoriev I.V."/>
        </authorList>
    </citation>
    <scope>NUCLEOTIDE SEQUENCE [LARGE SCALE GENOMIC DNA]</scope>
    <source>
        <strain evidence="4 5">68-887.2</strain>
    </source>
</reference>
<organism evidence="4 5">
    <name type="scientific">Naematelia encephala</name>
    <dbReference type="NCBI Taxonomy" id="71784"/>
    <lineage>
        <taxon>Eukaryota</taxon>
        <taxon>Fungi</taxon>
        <taxon>Dikarya</taxon>
        <taxon>Basidiomycota</taxon>
        <taxon>Agaricomycotina</taxon>
        <taxon>Tremellomycetes</taxon>
        <taxon>Tremellales</taxon>
        <taxon>Naemateliaceae</taxon>
        <taxon>Naematelia</taxon>
    </lineage>
</organism>
<feature type="compositionally biased region" description="Low complexity" evidence="2">
    <location>
        <begin position="433"/>
        <end position="442"/>
    </location>
</feature>
<dbReference type="Gene3D" id="3.30.160.60">
    <property type="entry name" value="Classic Zinc Finger"/>
    <property type="match status" value="1"/>
</dbReference>
<evidence type="ECO:0000313" key="4">
    <source>
        <dbReference type="EMBL" id="ORY34643.1"/>
    </source>
</evidence>
<dbReference type="PROSITE" id="PS00028">
    <property type="entry name" value="ZINC_FINGER_C2H2_1"/>
    <property type="match status" value="1"/>
</dbReference>
<comment type="caution">
    <text evidence="4">The sequence shown here is derived from an EMBL/GenBank/DDBJ whole genome shotgun (WGS) entry which is preliminary data.</text>
</comment>
<feature type="compositionally biased region" description="Acidic residues" evidence="2">
    <location>
        <begin position="525"/>
        <end position="534"/>
    </location>
</feature>
<sequence length="731" mass="77424">MEFTTMLTLDPFLTHSQYPDLNTDQSPLYPSPPYRSYFSPENTPPLRSPEKHSTLYFPATNSYLHIPIVPLSSCPTCAMTTVASLPLQPTHLLPPSFAGYSSMSPGEMLKRVLSQGSHSNGSTNLATPTSSGAPLSPMSGGVTTPRADLAVLNSEDVPVSQMDGLAVKSPVQEHEGLPGYAMNSTHLNFNHERSTSSSTDSSMSTYSHPVPPPLLGASYGPEGFPILNDTDHTTQPSAVELQMSAQAAAAVAAADEAIKMLNGTSTVIQGPPTPGLPPNPYELPRGYANFVNIQPSAIEPKPEPAVSRQSSTSSEATEASTSSEEEDLCIPSIEWVNIASPSTTPYSLQFPGSPGQRNLVRSPGRMPPPALKGLASPRRTSHTVSSLPHVPAGANTQLPSALRSAFPAGISSDAVAEDDDDDQTVGQRRERSPSTSSQSAQSGLDLLWQASQHPPAVYEGKGKRKAGAEAVAQWRASGIPVGTDSTRPTPSQAADLHPTIANPPLKRRRRSDLQEEIDPALRDPEIEDEVMESVDEMHSSEQSDADDGAEYGDDSDYGAKGRNKTAGTRRTGTIKKPAGGRGRTSTGTTTIKVNGQASGSGSGGKKARKSEGSPNGAGRGGGGGGGSGGSGGGRRGSNGGPPPGGVQCEYVNPLPPYNRCQDIFTRKYDLPRHMARHARREGELVYEGKLTEDKALLWRTIKDKPKVTCATCGESFTRMDALKRHQTKQNH</sequence>
<dbReference type="EMBL" id="MCFC01000002">
    <property type="protein sequence ID" value="ORY34643.1"/>
    <property type="molecule type" value="Genomic_DNA"/>
</dbReference>
<feature type="compositionally biased region" description="Polar residues" evidence="2">
    <location>
        <begin position="483"/>
        <end position="492"/>
    </location>
</feature>
<name>A0A1Y2BIL5_9TREE</name>
<feature type="region of interest" description="Disordered" evidence="2">
    <location>
        <begin position="344"/>
        <end position="395"/>
    </location>
</feature>
<feature type="domain" description="C2H2-type" evidence="3">
    <location>
        <begin position="707"/>
        <end position="731"/>
    </location>
</feature>
<feature type="compositionally biased region" description="Low complexity" evidence="2">
    <location>
        <begin position="195"/>
        <end position="207"/>
    </location>
</feature>
<feature type="region of interest" description="Disordered" evidence="2">
    <location>
        <begin position="413"/>
        <end position="442"/>
    </location>
</feature>
<evidence type="ECO:0000256" key="1">
    <source>
        <dbReference type="PROSITE-ProRule" id="PRU00042"/>
    </source>
</evidence>
<dbReference type="InParanoid" id="A0A1Y2BIL5"/>
<dbReference type="GO" id="GO:0008270">
    <property type="term" value="F:zinc ion binding"/>
    <property type="evidence" value="ECO:0007669"/>
    <property type="project" value="UniProtKB-KW"/>
</dbReference>
<dbReference type="OrthoDB" id="8922241at2759"/>
<gene>
    <name evidence="4" type="ORF">BCR39DRAFT_513805</name>
</gene>
<dbReference type="SUPFAM" id="SSF57667">
    <property type="entry name" value="beta-beta-alpha zinc fingers"/>
    <property type="match status" value="1"/>
</dbReference>
<keyword evidence="1" id="KW-0863">Zinc-finger</keyword>
<feature type="compositionally biased region" description="Polar residues" evidence="2">
    <location>
        <begin position="114"/>
        <end position="133"/>
    </location>
</feature>
<dbReference type="InterPro" id="IPR036236">
    <property type="entry name" value="Znf_C2H2_sf"/>
</dbReference>
<feature type="compositionally biased region" description="Low complexity" evidence="2">
    <location>
        <begin position="310"/>
        <end position="322"/>
    </location>
</feature>
<evidence type="ECO:0000259" key="3">
    <source>
        <dbReference type="PROSITE" id="PS50157"/>
    </source>
</evidence>
<feature type="region of interest" description="Disordered" evidence="2">
    <location>
        <begin position="190"/>
        <end position="224"/>
    </location>
</feature>